<keyword evidence="1" id="KW-1133">Transmembrane helix</keyword>
<name>A0A9X2PKD9_9HYPH</name>
<dbReference type="Proteomes" id="UP001151088">
    <property type="component" value="Unassembled WGS sequence"/>
</dbReference>
<dbReference type="EMBL" id="JANTHZ010000008">
    <property type="protein sequence ID" value="MCS0496877.1"/>
    <property type="molecule type" value="Genomic_DNA"/>
</dbReference>
<comment type="caution">
    <text evidence="2">The sequence shown here is derived from an EMBL/GenBank/DDBJ whole genome shotgun (WGS) entry which is preliminary data.</text>
</comment>
<dbReference type="SUPFAM" id="SSF53756">
    <property type="entry name" value="UDP-Glycosyltransferase/glycogen phosphorylase"/>
    <property type="match status" value="1"/>
</dbReference>
<sequence length="348" mass="39160">MAATKIIIFQNYYTPARDALFRELHGSGIELMVLYAHQPGDEGRLWSEPDDVPYRSIQLRHISIFKNVLFLVPLFAFTSGRIVILLDNNPTNLCMIAWAVIFRLFGCKIGLWVEHIPDQFKGRLKLIFQETSTRILSKLSNVILSFSEMSDKYLNYLQISRPIRRMIQAVPPPSRPPSPPIRGPIRSFGYLGSADRRKNVQALVAAFSKLPDPSLRLHVGGFSGVSEDVRIVWHGYVVGDDKEEFFNNIQLLVIPSLADPWGLVANEALERQRLVIATDACGCSEMINFISPELVCSNDVIGLSSSLEWASTLSVVQVTQLIERSYEVIEKYSISAAAKRFSDIVKAF</sequence>
<accession>A0A9X2PKD9</accession>
<keyword evidence="3" id="KW-1185">Reference proteome</keyword>
<dbReference type="AlphaFoldDB" id="A0A9X2PKD9"/>
<dbReference type="Gene3D" id="3.40.50.2000">
    <property type="entry name" value="Glycogen Phosphorylase B"/>
    <property type="match status" value="1"/>
</dbReference>
<feature type="transmembrane region" description="Helical" evidence="1">
    <location>
        <begin position="64"/>
        <end position="84"/>
    </location>
</feature>
<keyword evidence="1" id="KW-0812">Transmembrane</keyword>
<organism evidence="2 3">
    <name type="scientific">Ancylobacter mangrovi</name>
    <dbReference type="NCBI Taxonomy" id="2972472"/>
    <lineage>
        <taxon>Bacteria</taxon>
        <taxon>Pseudomonadati</taxon>
        <taxon>Pseudomonadota</taxon>
        <taxon>Alphaproteobacteria</taxon>
        <taxon>Hyphomicrobiales</taxon>
        <taxon>Xanthobacteraceae</taxon>
        <taxon>Ancylobacter</taxon>
    </lineage>
</organism>
<proteinExistence type="predicted"/>
<protein>
    <submittedName>
        <fullName evidence="2">Glycosyltransferase family 4 protein</fullName>
    </submittedName>
</protein>
<dbReference type="RefSeq" id="WP_258734036.1">
    <property type="nucleotide sequence ID" value="NZ_JANTHZ010000008.1"/>
</dbReference>
<keyword evidence="1" id="KW-0472">Membrane</keyword>
<reference evidence="2" key="1">
    <citation type="submission" date="2022-08" db="EMBL/GenBank/DDBJ databases">
        <authorList>
            <person name="Li F."/>
        </authorList>
    </citation>
    <scope>NUCLEOTIDE SEQUENCE</scope>
    <source>
        <strain evidence="2">MQZ15Z-1</strain>
    </source>
</reference>
<evidence type="ECO:0000256" key="1">
    <source>
        <dbReference type="SAM" id="Phobius"/>
    </source>
</evidence>
<evidence type="ECO:0000313" key="3">
    <source>
        <dbReference type="Proteomes" id="UP001151088"/>
    </source>
</evidence>
<dbReference type="Pfam" id="PF13692">
    <property type="entry name" value="Glyco_trans_1_4"/>
    <property type="match status" value="1"/>
</dbReference>
<dbReference type="CDD" id="cd03801">
    <property type="entry name" value="GT4_PimA-like"/>
    <property type="match status" value="1"/>
</dbReference>
<gene>
    <name evidence="2" type="ORF">NVS89_17425</name>
</gene>
<evidence type="ECO:0000313" key="2">
    <source>
        <dbReference type="EMBL" id="MCS0496877.1"/>
    </source>
</evidence>